<keyword evidence="3" id="KW-1185">Reference proteome</keyword>
<dbReference type="SUPFAM" id="SSF54523">
    <property type="entry name" value="Pili subunits"/>
    <property type="match status" value="1"/>
</dbReference>
<dbReference type="EMBL" id="CP036349">
    <property type="protein sequence ID" value="QDV74692.1"/>
    <property type="molecule type" value="Genomic_DNA"/>
</dbReference>
<evidence type="ECO:0000313" key="3">
    <source>
        <dbReference type="Proteomes" id="UP000316426"/>
    </source>
</evidence>
<name>A0A518KA76_9BACT</name>
<dbReference type="AlphaFoldDB" id="A0A518KA76"/>
<dbReference type="InterPro" id="IPR012902">
    <property type="entry name" value="N_methyl_site"/>
</dbReference>
<dbReference type="PANTHER" id="PTHR30093:SF2">
    <property type="entry name" value="TYPE II SECRETION SYSTEM PROTEIN H"/>
    <property type="match status" value="1"/>
</dbReference>
<dbReference type="Proteomes" id="UP000316426">
    <property type="component" value="Chromosome"/>
</dbReference>
<dbReference type="InterPro" id="IPR027558">
    <property type="entry name" value="Pre_pil_HX9DG_C"/>
</dbReference>
<dbReference type="Pfam" id="PF07963">
    <property type="entry name" value="N_methyl"/>
    <property type="match status" value="1"/>
</dbReference>
<gene>
    <name evidence="2" type="ORF">Spa11_29000</name>
</gene>
<protein>
    <recommendedName>
        <fullName evidence="1">DUF1559 domain-containing protein</fullName>
    </recommendedName>
</protein>
<proteinExistence type="predicted"/>
<dbReference type="NCBIfam" id="TIGR04294">
    <property type="entry name" value="pre_pil_HX9DG"/>
    <property type="match status" value="1"/>
</dbReference>
<dbReference type="NCBIfam" id="TIGR02532">
    <property type="entry name" value="IV_pilin_GFxxxE"/>
    <property type="match status" value="1"/>
</dbReference>
<reference evidence="2 3" key="1">
    <citation type="submission" date="2019-02" db="EMBL/GenBank/DDBJ databases">
        <title>Deep-cultivation of Planctomycetes and their phenomic and genomic characterization uncovers novel biology.</title>
        <authorList>
            <person name="Wiegand S."/>
            <person name="Jogler M."/>
            <person name="Boedeker C."/>
            <person name="Pinto D."/>
            <person name="Vollmers J."/>
            <person name="Rivas-Marin E."/>
            <person name="Kohn T."/>
            <person name="Peeters S.H."/>
            <person name="Heuer A."/>
            <person name="Rast P."/>
            <person name="Oberbeckmann S."/>
            <person name="Bunk B."/>
            <person name="Jeske O."/>
            <person name="Meyerdierks A."/>
            <person name="Storesund J.E."/>
            <person name="Kallscheuer N."/>
            <person name="Luecker S."/>
            <person name="Lage O.M."/>
            <person name="Pohl T."/>
            <person name="Merkel B.J."/>
            <person name="Hornburger P."/>
            <person name="Mueller R.-W."/>
            <person name="Bruemmer F."/>
            <person name="Labrenz M."/>
            <person name="Spormann A.M."/>
            <person name="Op den Camp H."/>
            <person name="Overmann J."/>
            <person name="Amann R."/>
            <person name="Jetten M.S.M."/>
            <person name="Mascher T."/>
            <person name="Medema M.H."/>
            <person name="Devos D.P."/>
            <person name="Kaster A.-K."/>
            <person name="Ovreas L."/>
            <person name="Rohde M."/>
            <person name="Galperin M.Y."/>
            <person name="Jogler C."/>
        </authorList>
    </citation>
    <scope>NUCLEOTIDE SEQUENCE [LARGE SCALE GENOMIC DNA]</scope>
    <source>
        <strain evidence="2 3">Spa11</strain>
    </source>
</reference>
<accession>A0A518KA76</accession>
<dbReference type="InterPro" id="IPR045584">
    <property type="entry name" value="Pilin-like"/>
</dbReference>
<dbReference type="KEGG" id="bmei:Spa11_29000"/>
<feature type="domain" description="DUF1559" evidence="1">
    <location>
        <begin position="33"/>
        <end position="353"/>
    </location>
</feature>
<dbReference type="Pfam" id="PF07596">
    <property type="entry name" value="SBP_bac_10"/>
    <property type="match status" value="1"/>
</dbReference>
<organism evidence="2 3">
    <name type="scientific">Botrimarina mediterranea</name>
    <dbReference type="NCBI Taxonomy" id="2528022"/>
    <lineage>
        <taxon>Bacteria</taxon>
        <taxon>Pseudomonadati</taxon>
        <taxon>Planctomycetota</taxon>
        <taxon>Planctomycetia</taxon>
        <taxon>Pirellulales</taxon>
        <taxon>Lacipirellulaceae</taxon>
        <taxon>Botrimarina</taxon>
    </lineage>
</organism>
<evidence type="ECO:0000259" key="1">
    <source>
        <dbReference type="Pfam" id="PF07596"/>
    </source>
</evidence>
<sequence length="369" mass="39395" precursor="true">MTAVGRQAFTLVELLVVIAIIGILVALLLPAVQAAREAARRTQCTSQLKNIALGCINHHDTAGQFPTGGIRSFPQIEAYSEGGKPFGASDQGLGWAFQILPFLEEGAVYGINSTDQLRNTPVAIYNCPSRRGVTQAVDANSGAVTGYVSDYAAVNAIPARGQASELGVDFDADILNHNSGSSWCNTGRYFWGFNAAWSSPGVGTPPPNRSVKSQYNGVIIQSGLFRSAFGGGFASLEMKHEPRVTFAKVTDGTSKTAMIAEKRVDATRYQQSSWYDDRGWSDGWDPDTVRSSVCPPTPDSELDVSLRGCQGNATPSSTCPQAGMAMGAAHPAGLNCAYADGSVHFLNYDVDFEQYINLFNRRDGEAGSL</sequence>
<dbReference type="PANTHER" id="PTHR30093">
    <property type="entry name" value="GENERAL SECRETION PATHWAY PROTEIN G"/>
    <property type="match status" value="1"/>
</dbReference>
<dbReference type="InterPro" id="IPR011453">
    <property type="entry name" value="DUF1559"/>
</dbReference>
<dbReference type="RefSeq" id="WP_145113320.1">
    <property type="nucleotide sequence ID" value="NZ_CP036349.1"/>
</dbReference>
<evidence type="ECO:0000313" key="2">
    <source>
        <dbReference type="EMBL" id="QDV74692.1"/>
    </source>
</evidence>
<dbReference type="Gene3D" id="3.30.700.10">
    <property type="entry name" value="Glycoprotein, Type 4 Pilin"/>
    <property type="match status" value="1"/>
</dbReference>